<keyword evidence="3" id="KW-1185">Reference proteome</keyword>
<evidence type="ECO:0000256" key="1">
    <source>
        <dbReference type="SAM" id="Phobius"/>
    </source>
</evidence>
<organism evidence="2 3">
    <name type="scientific">Desulforamulus aquiferis</name>
    <dbReference type="NCBI Taxonomy" id="1397668"/>
    <lineage>
        <taxon>Bacteria</taxon>
        <taxon>Bacillati</taxon>
        <taxon>Bacillota</taxon>
        <taxon>Clostridia</taxon>
        <taxon>Eubacteriales</taxon>
        <taxon>Peptococcaceae</taxon>
        <taxon>Desulforamulus</taxon>
    </lineage>
</organism>
<feature type="transmembrane region" description="Helical" evidence="1">
    <location>
        <begin position="90"/>
        <end position="108"/>
    </location>
</feature>
<gene>
    <name evidence="2" type="ORF">P6N53_15345</name>
</gene>
<dbReference type="AlphaFoldDB" id="A0AAW7ZH37"/>
<dbReference type="RefSeq" id="WP_304544681.1">
    <property type="nucleotide sequence ID" value="NZ_JARPTC010000022.1"/>
</dbReference>
<feature type="transmembrane region" description="Helical" evidence="1">
    <location>
        <begin position="56"/>
        <end position="78"/>
    </location>
</feature>
<evidence type="ECO:0000313" key="3">
    <source>
        <dbReference type="Proteomes" id="UP001172911"/>
    </source>
</evidence>
<keyword evidence="1" id="KW-0812">Transmembrane</keyword>
<keyword evidence="1" id="KW-1133">Transmembrane helix</keyword>
<keyword evidence="1" id="KW-0472">Membrane</keyword>
<dbReference type="EMBL" id="JARPTC010000022">
    <property type="protein sequence ID" value="MDO7788602.1"/>
    <property type="molecule type" value="Genomic_DNA"/>
</dbReference>
<evidence type="ECO:0000313" key="2">
    <source>
        <dbReference type="EMBL" id="MDO7788602.1"/>
    </source>
</evidence>
<feature type="transmembrane region" description="Helical" evidence="1">
    <location>
        <begin position="26"/>
        <end position="44"/>
    </location>
</feature>
<reference evidence="2" key="2">
    <citation type="submission" date="2023-03" db="EMBL/GenBank/DDBJ databases">
        <authorList>
            <person name="Zhang Z."/>
        </authorList>
    </citation>
    <scope>NUCLEOTIDE SEQUENCE</scope>
    <source>
        <strain evidence="2">DSA</strain>
    </source>
</reference>
<name>A0AAW7ZH37_9FIRM</name>
<sequence>MPWLIAGVISWIIFYILVDFKQLRRTVYAGLFASLMATFVDWGGQRLGFYRFDEMLLPIANAPIFYIFGPVFVVGVLFAQHLPRNKSLQIVNIFIVSLLYLSLEYLLIQTNAARHLNWHLLASFSVNLAAFTILTYVIRMFNLSPKFDSLFRL</sequence>
<evidence type="ECO:0008006" key="4">
    <source>
        <dbReference type="Google" id="ProtNLM"/>
    </source>
</evidence>
<protein>
    <recommendedName>
        <fullName evidence="4">Rod shape-determining protein MreD</fullName>
    </recommendedName>
</protein>
<feature type="transmembrane region" description="Helical" evidence="1">
    <location>
        <begin position="120"/>
        <end position="138"/>
    </location>
</feature>
<proteinExistence type="predicted"/>
<reference evidence="2" key="1">
    <citation type="journal article" date="2023" name="J. Hazard. Mater.">
        <title>Anaerobic biodegradation of pyrene and benzo[a]pyrene by a new sulfate-reducing Desulforamulus aquiferis strain DSA.</title>
        <authorList>
            <person name="Zhang Z."/>
            <person name="Sun J."/>
            <person name="Gong X."/>
            <person name="Wang C."/>
            <person name="Wang H."/>
        </authorList>
    </citation>
    <scope>NUCLEOTIDE SEQUENCE</scope>
    <source>
        <strain evidence="2">DSA</strain>
    </source>
</reference>
<comment type="caution">
    <text evidence="2">The sequence shown here is derived from an EMBL/GenBank/DDBJ whole genome shotgun (WGS) entry which is preliminary data.</text>
</comment>
<dbReference type="NCBIfam" id="NF041644">
    <property type="entry name" value="CBO0543_fam"/>
    <property type="match status" value="1"/>
</dbReference>
<dbReference type="Proteomes" id="UP001172911">
    <property type="component" value="Unassembled WGS sequence"/>
</dbReference>
<dbReference type="InterPro" id="IPR048147">
    <property type="entry name" value="CBO0543-like"/>
</dbReference>
<accession>A0AAW7ZH37</accession>